<evidence type="ECO:0000313" key="4">
    <source>
        <dbReference type="Proteomes" id="UP000316416"/>
    </source>
</evidence>
<name>A0ABX6V4U4_9GAMM</name>
<dbReference type="Pfam" id="PF01875">
    <property type="entry name" value="Memo"/>
    <property type="match status" value="1"/>
</dbReference>
<sequence>MLSSVRAPAVAGLFYPADPIELMMQLDDLLVLADKPALQAIQLPKIIIVPHAGYIYSGLVAAHAFNCIAAMAEKIKRVVLIGPAHTVYLHGCALPQSSHFKTPLGKIAIDKTCVERLLKFEGATISDMPHQKEHSLEVQLPFLQHQLTDFTLVPILVGDIHPEFMADILEQVWLGDETLIVVSTDLSHFHHYDEAKRLDKETCQLILDNRRDISSQQACGCRALNAIALLVCRYNLNTTQLSYQNSGDCTESNAGDKSRVVGYASFAIS</sequence>
<dbReference type="InterPro" id="IPR002737">
    <property type="entry name" value="MEMO1_fam"/>
</dbReference>
<dbReference type="EMBL" id="CP045503">
    <property type="protein sequence ID" value="QPG56868.1"/>
    <property type="molecule type" value="Genomic_DNA"/>
</dbReference>
<dbReference type="Proteomes" id="UP000316416">
    <property type="component" value="Chromosome"/>
</dbReference>
<keyword evidence="4" id="KW-1185">Reference proteome</keyword>
<dbReference type="CDD" id="cd07361">
    <property type="entry name" value="MEMO_like"/>
    <property type="match status" value="1"/>
</dbReference>
<organism evidence="3 4">
    <name type="scientific">Shewanella eurypsychrophilus</name>
    <dbReference type="NCBI Taxonomy" id="2593656"/>
    <lineage>
        <taxon>Bacteria</taxon>
        <taxon>Pseudomonadati</taxon>
        <taxon>Pseudomonadota</taxon>
        <taxon>Gammaproteobacteria</taxon>
        <taxon>Alteromonadales</taxon>
        <taxon>Shewanellaceae</taxon>
        <taxon>Shewanella</taxon>
    </lineage>
</organism>
<evidence type="ECO:0000256" key="2">
    <source>
        <dbReference type="HAMAP-Rule" id="MF_00055"/>
    </source>
</evidence>
<dbReference type="HAMAP" id="MF_00055">
    <property type="entry name" value="MEMO1"/>
    <property type="match status" value="1"/>
</dbReference>
<evidence type="ECO:0000256" key="1">
    <source>
        <dbReference type="ARBA" id="ARBA00006315"/>
    </source>
</evidence>
<reference evidence="3" key="1">
    <citation type="submission" date="2021-07" db="EMBL/GenBank/DDBJ databases">
        <title>Shewanella sp. YLB-07 whole genome sequence.</title>
        <authorList>
            <person name="Yu L."/>
        </authorList>
    </citation>
    <scope>NUCLEOTIDE SEQUENCE</scope>
    <source>
        <strain evidence="3">YLB-08</strain>
    </source>
</reference>
<gene>
    <name evidence="3" type="primary">amrB</name>
    <name evidence="3" type="ORF">FM038_005045</name>
</gene>
<proteinExistence type="inferred from homology"/>
<dbReference type="PANTHER" id="PTHR11060">
    <property type="entry name" value="PROTEIN MEMO1"/>
    <property type="match status" value="1"/>
</dbReference>
<dbReference type="RefSeq" id="WP_142872242.1">
    <property type="nucleotide sequence ID" value="NZ_CP045503.2"/>
</dbReference>
<protein>
    <recommendedName>
        <fullName evidence="2">MEMO1 family protein FM038_005045</fullName>
    </recommendedName>
</protein>
<accession>A0ABX6V4U4</accession>
<evidence type="ECO:0000313" key="3">
    <source>
        <dbReference type="EMBL" id="QPG56868.1"/>
    </source>
</evidence>
<dbReference type="NCBIfam" id="TIGR04336">
    <property type="entry name" value="AmmeMemoSam_B"/>
    <property type="match status" value="1"/>
</dbReference>
<dbReference type="Gene3D" id="3.40.830.10">
    <property type="entry name" value="LigB-like"/>
    <property type="match status" value="1"/>
</dbReference>
<dbReference type="PANTHER" id="PTHR11060:SF0">
    <property type="entry name" value="PROTEIN MEMO1"/>
    <property type="match status" value="1"/>
</dbReference>
<comment type="similarity">
    <text evidence="1 2">Belongs to the MEMO1 family.</text>
</comment>